<reference evidence="1" key="1">
    <citation type="submission" date="2020-11" db="EMBL/GenBank/DDBJ databases">
        <authorList>
            <person name="Whitehead M."/>
        </authorList>
    </citation>
    <scope>NUCLEOTIDE SEQUENCE</scope>
    <source>
        <strain evidence="1">EGII</strain>
    </source>
</reference>
<dbReference type="EMBL" id="CAJHJT010000001">
    <property type="protein sequence ID" value="CAD6994042.1"/>
    <property type="molecule type" value="Genomic_DNA"/>
</dbReference>
<protein>
    <submittedName>
        <fullName evidence="1">(Mediterranean fruit fly) hypothetical protein</fullName>
    </submittedName>
</protein>
<proteinExistence type="predicted"/>
<sequence length="124" mass="13416">MISGTAKSTGNFLSHIKRRHKDILSSCQIYCQTKTQNLTTTISSGCSEGSESIKAELGERENRQLALNVPLYTGLSAQAQFQAFLCQKSLPVVSKSIVTTAATTMPYGNIKANIPISGCFINKQ</sequence>
<organism evidence="1 2">
    <name type="scientific">Ceratitis capitata</name>
    <name type="common">Mediterranean fruit fly</name>
    <name type="synonym">Tephritis capitata</name>
    <dbReference type="NCBI Taxonomy" id="7213"/>
    <lineage>
        <taxon>Eukaryota</taxon>
        <taxon>Metazoa</taxon>
        <taxon>Ecdysozoa</taxon>
        <taxon>Arthropoda</taxon>
        <taxon>Hexapoda</taxon>
        <taxon>Insecta</taxon>
        <taxon>Pterygota</taxon>
        <taxon>Neoptera</taxon>
        <taxon>Endopterygota</taxon>
        <taxon>Diptera</taxon>
        <taxon>Brachycera</taxon>
        <taxon>Muscomorpha</taxon>
        <taxon>Tephritoidea</taxon>
        <taxon>Tephritidae</taxon>
        <taxon>Ceratitis</taxon>
        <taxon>Ceratitis</taxon>
    </lineage>
</organism>
<dbReference type="OrthoDB" id="2311693at2759"/>
<evidence type="ECO:0000313" key="1">
    <source>
        <dbReference type="EMBL" id="CAD6994042.1"/>
    </source>
</evidence>
<dbReference type="AlphaFoldDB" id="A0A811U4D8"/>
<accession>A0A811U4D8</accession>
<dbReference type="Proteomes" id="UP000606786">
    <property type="component" value="Unassembled WGS sequence"/>
</dbReference>
<gene>
    <name evidence="1" type="ORF">CCAP1982_LOCUS2819</name>
</gene>
<evidence type="ECO:0000313" key="2">
    <source>
        <dbReference type="Proteomes" id="UP000606786"/>
    </source>
</evidence>
<keyword evidence="2" id="KW-1185">Reference proteome</keyword>
<name>A0A811U4D8_CERCA</name>
<comment type="caution">
    <text evidence="1">The sequence shown here is derived from an EMBL/GenBank/DDBJ whole genome shotgun (WGS) entry which is preliminary data.</text>
</comment>